<protein>
    <submittedName>
        <fullName evidence="1">Unnamed protein product</fullName>
    </submittedName>
</protein>
<sequence>MSKASRKLSDKILSALPMKQNFKFGPRTKKSLEFVKNELGMNHLATTELTSAQNYKYYDDFVISQLPIWAKKELTPVEVMDLLDLKQLSGIELKSKPNFKYYDEFMNTQVLVWGKEDLSVSDVLIRLGLDTLRGAARTEAVNYKYYDEFLVNNSDYG</sequence>
<evidence type="ECO:0000313" key="1">
    <source>
        <dbReference type="EMBL" id="GMF09963.1"/>
    </source>
</evidence>
<gene>
    <name evidence="1" type="ORF">Plil01_000082000</name>
</gene>
<evidence type="ECO:0000313" key="2">
    <source>
        <dbReference type="Proteomes" id="UP001165083"/>
    </source>
</evidence>
<dbReference type="OrthoDB" id="126711at2759"/>
<dbReference type="AlphaFoldDB" id="A0A9W6WF34"/>
<name>A0A9W6WF34_9STRA</name>
<proteinExistence type="predicted"/>
<comment type="caution">
    <text evidence="1">The sequence shown here is derived from an EMBL/GenBank/DDBJ whole genome shotgun (WGS) entry which is preliminary data.</text>
</comment>
<organism evidence="1 2">
    <name type="scientific">Phytophthora lilii</name>
    <dbReference type="NCBI Taxonomy" id="2077276"/>
    <lineage>
        <taxon>Eukaryota</taxon>
        <taxon>Sar</taxon>
        <taxon>Stramenopiles</taxon>
        <taxon>Oomycota</taxon>
        <taxon>Peronosporomycetes</taxon>
        <taxon>Peronosporales</taxon>
        <taxon>Peronosporaceae</taxon>
        <taxon>Phytophthora</taxon>
    </lineage>
</organism>
<dbReference type="EMBL" id="BSXW01000025">
    <property type="protein sequence ID" value="GMF09963.1"/>
    <property type="molecule type" value="Genomic_DNA"/>
</dbReference>
<dbReference type="Proteomes" id="UP001165083">
    <property type="component" value="Unassembled WGS sequence"/>
</dbReference>
<reference evidence="1" key="1">
    <citation type="submission" date="2023-04" db="EMBL/GenBank/DDBJ databases">
        <title>Phytophthora lilii NBRC 32176.</title>
        <authorList>
            <person name="Ichikawa N."/>
            <person name="Sato H."/>
            <person name="Tonouchi N."/>
        </authorList>
    </citation>
    <scope>NUCLEOTIDE SEQUENCE</scope>
    <source>
        <strain evidence="1">NBRC 32176</strain>
    </source>
</reference>
<keyword evidence="2" id="KW-1185">Reference proteome</keyword>
<accession>A0A9W6WF34</accession>